<evidence type="ECO:0000256" key="1">
    <source>
        <dbReference type="SAM" id="MobiDB-lite"/>
    </source>
</evidence>
<reference evidence="2" key="7">
    <citation type="journal article" date="2005" name="Science">
        <title>The Transcriptional Landscape of the Mammalian Genome.</title>
        <authorList>
            <consortium name="The FANTOM Consortium"/>
            <consortium name="Riken Genome Exploration Research Group and Genome Science Group (Genome Network Project Core Group)"/>
        </authorList>
    </citation>
    <scope>NUCLEOTIDE SEQUENCE</scope>
    <source>
        <strain evidence="2">C57BL/6J</strain>
        <tissue evidence="2">Cortex</tissue>
    </source>
</reference>
<protein>
    <submittedName>
        <fullName evidence="2">Uncharacterized protein</fullName>
    </submittedName>
</protein>
<reference evidence="2" key="8">
    <citation type="journal article" date="2005" name="Science">
        <title>Antisense Transcription in the Mammalian Transcriptome.</title>
        <authorList>
            <consortium name="RIKEN Genome Exploration Research Group and Genome Science Group (Genome Network Project Core Group) and the FANTOM Consortium"/>
        </authorList>
    </citation>
    <scope>NUCLEOTIDE SEQUENCE</scope>
    <source>
        <strain evidence="2">C57BL/6J</strain>
        <tissue evidence="2">Cortex</tissue>
    </source>
</reference>
<reference evidence="2" key="3">
    <citation type="journal article" date="2000" name="Genome Res.">
        <title>RIKEN integrated sequence analysis (RISA) system--384-format sequencing pipeline with 384 multicapillary sequencer.</title>
        <authorList>
            <person name="Shibata K."/>
            <person name="Itoh M."/>
            <person name="Aizawa K."/>
            <person name="Nagaoka S."/>
            <person name="Sasaki N."/>
            <person name="Carninci P."/>
            <person name="Konno H."/>
            <person name="Akiyama J."/>
            <person name="Nishi K."/>
            <person name="Kitsunai T."/>
            <person name="Tashiro H."/>
            <person name="Itoh M."/>
            <person name="Sumi N."/>
            <person name="Ishii Y."/>
            <person name="Nakamura S."/>
            <person name="Hazama M."/>
            <person name="Nishine T."/>
            <person name="Harada A."/>
            <person name="Yamamoto R."/>
            <person name="Matsumoto H."/>
            <person name="Sakaguchi S."/>
            <person name="Ikegami T."/>
            <person name="Kashiwagi K."/>
            <person name="Fujiwake S."/>
            <person name="Inoue K."/>
            <person name="Togawa Y."/>
            <person name="Izawa M."/>
            <person name="Ohara E."/>
            <person name="Watahiki M."/>
            <person name="Yoneda Y."/>
            <person name="Ishikawa T."/>
            <person name="Ozawa K."/>
            <person name="Tanaka T."/>
            <person name="Matsuura S."/>
            <person name="Kawai J."/>
            <person name="Okazaki Y."/>
            <person name="Muramatsu M."/>
            <person name="Inoue Y."/>
            <person name="Kira A."/>
            <person name="Hayashizaki Y."/>
        </authorList>
    </citation>
    <scope>NUCLEOTIDE SEQUENCE</scope>
    <source>
        <strain evidence="2">C57BL/6J</strain>
        <tissue evidence="2">Cortex</tissue>
    </source>
</reference>
<evidence type="ECO:0000313" key="2">
    <source>
        <dbReference type="EMBL" id="BAC31810.1"/>
    </source>
</evidence>
<reference evidence="2" key="1">
    <citation type="journal article" date="1999" name="Methods Enzymol.">
        <title>High-efficiency full-length cDNA cloning.</title>
        <authorList>
            <person name="Carninci P."/>
            <person name="Hayashizaki Y."/>
        </authorList>
    </citation>
    <scope>NUCLEOTIDE SEQUENCE</scope>
    <source>
        <strain evidence="2">C57BL/6J</strain>
        <tissue evidence="2">Cortex</tissue>
    </source>
</reference>
<reference evidence="2" key="2">
    <citation type="journal article" date="2000" name="Genome Res.">
        <title>Normalization and subtraction of cap-trapper-selected cDNAs to prepare full-length cDNA libraries for rapid discovery of new genes.</title>
        <authorList>
            <person name="Carninci P."/>
            <person name="Shibata Y."/>
            <person name="Hayatsu N."/>
            <person name="Sugahara Y."/>
            <person name="Shibata K."/>
            <person name="Itoh M."/>
            <person name="Konno H."/>
            <person name="Okazaki Y."/>
            <person name="Muramatsu M."/>
            <person name="Hayashizaki Y."/>
        </authorList>
    </citation>
    <scope>NUCLEOTIDE SEQUENCE</scope>
    <source>
        <strain evidence="2">C57BL/6J</strain>
        <tissue evidence="2">Cortex</tissue>
    </source>
</reference>
<proteinExistence type="evidence at transcript level"/>
<name>Q8BRH9_MOUSE</name>
<feature type="compositionally biased region" description="Basic residues" evidence="1">
    <location>
        <begin position="22"/>
        <end position="31"/>
    </location>
</feature>
<dbReference type="AlphaFoldDB" id="Q8BRH9"/>
<dbReference type="EMBL" id="AK044189">
    <property type="protein sequence ID" value="BAC31810.1"/>
    <property type="molecule type" value="mRNA"/>
</dbReference>
<reference evidence="2" key="4">
    <citation type="journal article" date="2001" name="Nature">
        <title>Functional annotation of a full-length mouse cDNA collection.</title>
        <authorList>
            <consortium name="The RIKEN Genome Exploration Research Group Phase II Team and the FANTOM Consortium"/>
        </authorList>
    </citation>
    <scope>NUCLEOTIDE SEQUENCE</scope>
    <source>
        <strain evidence="2">C57BL/6J</strain>
        <tissue evidence="2">Cortex</tissue>
    </source>
</reference>
<reference evidence="2" key="5">
    <citation type="submission" date="2001-07" db="EMBL/GenBank/DDBJ databases">
        <authorList>
            <person name="Adachi J."/>
            <person name="Aizawa K."/>
            <person name="Akimura T."/>
            <person name="Arakawa T."/>
            <person name="Bono H."/>
            <person name="Carninci P."/>
            <person name="Fukuda S."/>
            <person name="Furuno M."/>
            <person name="Hanagaki T."/>
            <person name="Hara A."/>
            <person name="Hashizume W."/>
            <person name="Hayashida K."/>
            <person name="Hayatsu N."/>
            <person name="Hiramoto K."/>
            <person name="Hiraoka T."/>
            <person name="Hirozane T."/>
            <person name="Hori F."/>
            <person name="Imotani K."/>
            <person name="Ishii Y."/>
            <person name="Itoh M."/>
            <person name="Kagawa I."/>
            <person name="Kasukawa T."/>
            <person name="Katoh H."/>
            <person name="Kawai J."/>
            <person name="Kojima Y."/>
            <person name="Kondo S."/>
            <person name="Konno H."/>
            <person name="Kouda M."/>
            <person name="Koya S."/>
            <person name="Kurihara C."/>
            <person name="Matsuyama T."/>
            <person name="Miyazaki A."/>
            <person name="Murata M."/>
            <person name="Nakamura M."/>
            <person name="Nishi K."/>
            <person name="Nomura K."/>
            <person name="Numazaki R."/>
            <person name="Ohno M."/>
            <person name="Ohsato N."/>
            <person name="Okazaki Y."/>
            <person name="Saito R."/>
            <person name="Saitoh H."/>
            <person name="Sakai C."/>
            <person name="Sakai K."/>
            <person name="Sakazume N."/>
            <person name="Sano H."/>
            <person name="Sasaki D."/>
            <person name="Shibata K."/>
            <person name="Shinagawa A."/>
            <person name="Shiraki T."/>
            <person name="Sogabe Y."/>
            <person name="Tagami M."/>
            <person name="Tagawa A."/>
            <person name="Takahashi F."/>
            <person name="Takaku-Akahira S."/>
            <person name="Takeda Y."/>
            <person name="Tanaka T."/>
            <person name="Tomaru A."/>
            <person name="Toya T."/>
            <person name="Yasunishi A."/>
            <person name="Muramatsu M."/>
            <person name="Hayashizaki Y."/>
        </authorList>
    </citation>
    <scope>NUCLEOTIDE SEQUENCE</scope>
    <source>
        <strain evidence="2">C57BL/6J</strain>
        <tissue evidence="2">Cortex</tissue>
    </source>
</reference>
<reference evidence="2" key="6">
    <citation type="journal article" date="2002" name="Nature">
        <title>Analysis of the mouse transcriptome based on functional annotation of 60,770 full-length cDNAs.</title>
        <authorList>
            <consortium name="The FANTOM Consortium and the RIKEN Genome Exploration Research Group Phase I and II Team"/>
        </authorList>
    </citation>
    <scope>NUCLEOTIDE SEQUENCE</scope>
    <source>
        <strain evidence="2">C57BL/6J</strain>
        <tissue evidence="2">Cortex</tissue>
    </source>
</reference>
<organism evidence="2">
    <name type="scientific">Mus musculus</name>
    <name type="common">Mouse</name>
    <dbReference type="NCBI Taxonomy" id="10090"/>
    <lineage>
        <taxon>Eukaryota</taxon>
        <taxon>Metazoa</taxon>
        <taxon>Chordata</taxon>
        <taxon>Craniata</taxon>
        <taxon>Vertebrata</taxon>
        <taxon>Euteleostomi</taxon>
        <taxon>Mammalia</taxon>
        <taxon>Eutheria</taxon>
        <taxon>Euarchontoglires</taxon>
        <taxon>Glires</taxon>
        <taxon>Rodentia</taxon>
        <taxon>Myomorpha</taxon>
        <taxon>Muroidea</taxon>
        <taxon>Muridae</taxon>
        <taxon>Murinae</taxon>
        <taxon>Mus</taxon>
        <taxon>Mus</taxon>
    </lineage>
</organism>
<accession>Q8BRH9</accession>
<feature type="region of interest" description="Disordered" evidence="1">
    <location>
        <begin position="1"/>
        <end position="91"/>
    </location>
</feature>
<sequence>MRPGAARELSRVPAPAPSGPGHRSRSRRPAPGRHDFQAAFRLDSLQVRGPGFPGSRACSDPHSNAEGGEEDGSAQPGHPPSSESGCSVGRGHLAWRQGTAPSVSFPTPGARVGGAGLFHPNFEGLKATCPFPPFSTPKAS</sequence>